<keyword evidence="5" id="KW-1185">Reference proteome</keyword>
<feature type="compositionally biased region" description="Polar residues" evidence="2">
    <location>
        <begin position="1"/>
        <end position="10"/>
    </location>
</feature>
<protein>
    <submittedName>
        <fullName evidence="4">Phosphopantetheine attachment site</fullName>
    </submittedName>
</protein>
<evidence type="ECO:0000313" key="5">
    <source>
        <dbReference type="Proteomes" id="UP000198959"/>
    </source>
</evidence>
<feature type="compositionally biased region" description="Low complexity" evidence="2">
    <location>
        <begin position="30"/>
        <end position="39"/>
    </location>
</feature>
<dbReference type="GO" id="GO:0008610">
    <property type="term" value="P:lipid biosynthetic process"/>
    <property type="evidence" value="ECO:0007669"/>
    <property type="project" value="UniProtKB-ARBA"/>
</dbReference>
<dbReference type="SUPFAM" id="SSF47336">
    <property type="entry name" value="ACP-like"/>
    <property type="match status" value="1"/>
</dbReference>
<dbReference type="GO" id="GO:0031177">
    <property type="term" value="F:phosphopantetheine binding"/>
    <property type="evidence" value="ECO:0007669"/>
    <property type="project" value="TreeGrafter"/>
</dbReference>
<dbReference type="InterPro" id="IPR036736">
    <property type="entry name" value="ACP-like_sf"/>
</dbReference>
<dbReference type="Gene3D" id="1.10.1200.10">
    <property type="entry name" value="ACP-like"/>
    <property type="match status" value="1"/>
</dbReference>
<proteinExistence type="predicted"/>
<dbReference type="GO" id="GO:0005829">
    <property type="term" value="C:cytosol"/>
    <property type="evidence" value="ECO:0007669"/>
    <property type="project" value="TreeGrafter"/>
</dbReference>
<name>A0A1C6SD34_9ACTN</name>
<dbReference type="InterPro" id="IPR009081">
    <property type="entry name" value="PP-bd_ACP"/>
</dbReference>
<reference evidence="5" key="1">
    <citation type="submission" date="2016-06" db="EMBL/GenBank/DDBJ databases">
        <authorList>
            <person name="Varghese N."/>
            <person name="Submissions Spin"/>
        </authorList>
    </citation>
    <scope>NUCLEOTIDE SEQUENCE [LARGE SCALE GENOMIC DNA]</scope>
    <source>
        <strain evidence="5">DSM 43817</strain>
    </source>
</reference>
<dbReference type="AlphaFoldDB" id="A0A1C6SD34"/>
<dbReference type="Proteomes" id="UP000198959">
    <property type="component" value="Unassembled WGS sequence"/>
</dbReference>
<dbReference type="EMBL" id="FMHW01000002">
    <property type="protein sequence ID" value="SCL27392.1"/>
    <property type="molecule type" value="Genomic_DNA"/>
</dbReference>
<feature type="region of interest" description="Disordered" evidence="2">
    <location>
        <begin position="1"/>
        <end position="39"/>
    </location>
</feature>
<dbReference type="Pfam" id="PF00668">
    <property type="entry name" value="Condensation"/>
    <property type="match status" value="1"/>
</dbReference>
<evidence type="ECO:0000313" key="4">
    <source>
        <dbReference type="EMBL" id="SCL27392.1"/>
    </source>
</evidence>
<dbReference type="GO" id="GO:0009366">
    <property type="term" value="C:enterobactin synthetase complex"/>
    <property type="evidence" value="ECO:0007669"/>
    <property type="project" value="TreeGrafter"/>
</dbReference>
<evidence type="ECO:0000256" key="1">
    <source>
        <dbReference type="ARBA" id="ARBA00001957"/>
    </source>
</evidence>
<dbReference type="InterPro" id="IPR023213">
    <property type="entry name" value="CAT-like_dom_sf"/>
</dbReference>
<sequence>METQRSNAETASAVDPAHRRSGAADPSPPAAGVDDGPGSTADELAASLAGVWRTVLELDEIDDDANFFELGGHSMLAALLISHCERTIGTVIPLQLVFDNPVFGDFVAAVARYDDQQGPALPRLVAQGLRRAPLSLQQEQYLQLEQALALPSVNNMVAVVEVGADLTLDALQAGVDALVRRHPALRTAVRPDGDTAVQIVLPADGLPPVPCTEIDLGALSPERRAATLRSRVMRQFLVPFDLAEGVLLRCQVFRNGADPDVLVLHLHHSACDGNCIGFVLDDLAASCVGRPIADAAADDPEHLDYCRWQRDNLRELLDDSRAHWRTVVRALAEDLVEPVERRATASYVRLTTHLPVTETQQLRTWTAAAGLTEFSTVAAAAALAVGRVGDRSRAGIGMMLDNRNHAGLERTVGSFALSSLMAVDLTGVEVARDLVARVQDEHLAARRRTQLPLETLLAEPADELGVTPNDLIDLVVDFERIYRMNRPGRLPLSVGVDLSELLRMPLLGPRRTLTAVVQDDERLALTIECVDEPAERAEAQALLDATVQALADFAKGPDVPIGTGR</sequence>
<dbReference type="Gene3D" id="3.30.559.30">
    <property type="entry name" value="Nonribosomal peptide synthetase, condensation domain"/>
    <property type="match status" value="1"/>
</dbReference>
<dbReference type="PANTHER" id="PTHR45527">
    <property type="entry name" value="NONRIBOSOMAL PEPTIDE SYNTHETASE"/>
    <property type="match status" value="1"/>
</dbReference>
<feature type="domain" description="Carrier" evidence="3">
    <location>
        <begin position="39"/>
        <end position="114"/>
    </location>
</feature>
<organism evidence="4 5">
    <name type="scientific">Micromonospora pallida</name>
    <dbReference type="NCBI Taxonomy" id="145854"/>
    <lineage>
        <taxon>Bacteria</taxon>
        <taxon>Bacillati</taxon>
        <taxon>Actinomycetota</taxon>
        <taxon>Actinomycetes</taxon>
        <taxon>Micromonosporales</taxon>
        <taxon>Micromonosporaceae</taxon>
        <taxon>Micromonospora</taxon>
    </lineage>
</organism>
<gene>
    <name evidence="4" type="ORF">GA0074692_2343</name>
</gene>
<dbReference type="STRING" id="145854.GA0074692_2343"/>
<dbReference type="GO" id="GO:0009239">
    <property type="term" value="P:enterobactin biosynthetic process"/>
    <property type="evidence" value="ECO:0007669"/>
    <property type="project" value="TreeGrafter"/>
</dbReference>
<dbReference type="InterPro" id="IPR001242">
    <property type="entry name" value="Condensation_dom"/>
</dbReference>
<dbReference type="GO" id="GO:0047527">
    <property type="term" value="F:2,3-dihydroxybenzoate-serine ligase activity"/>
    <property type="evidence" value="ECO:0007669"/>
    <property type="project" value="TreeGrafter"/>
</dbReference>
<dbReference type="PROSITE" id="PS50075">
    <property type="entry name" value="CARRIER"/>
    <property type="match status" value="1"/>
</dbReference>
<evidence type="ECO:0000256" key="2">
    <source>
        <dbReference type="SAM" id="MobiDB-lite"/>
    </source>
</evidence>
<comment type="cofactor">
    <cofactor evidence="1">
        <name>pantetheine 4'-phosphate</name>
        <dbReference type="ChEBI" id="CHEBI:47942"/>
    </cofactor>
</comment>
<evidence type="ECO:0000259" key="3">
    <source>
        <dbReference type="PROSITE" id="PS50075"/>
    </source>
</evidence>
<accession>A0A1C6SD34</accession>
<dbReference type="GO" id="GO:0043041">
    <property type="term" value="P:amino acid activation for nonribosomal peptide biosynthetic process"/>
    <property type="evidence" value="ECO:0007669"/>
    <property type="project" value="TreeGrafter"/>
</dbReference>
<dbReference type="OrthoDB" id="518159at2"/>
<dbReference type="Pfam" id="PF00550">
    <property type="entry name" value="PP-binding"/>
    <property type="match status" value="1"/>
</dbReference>
<dbReference type="PANTHER" id="PTHR45527:SF1">
    <property type="entry name" value="FATTY ACID SYNTHASE"/>
    <property type="match status" value="1"/>
</dbReference>
<dbReference type="Gene3D" id="3.30.559.10">
    <property type="entry name" value="Chloramphenicol acetyltransferase-like domain"/>
    <property type="match status" value="1"/>
</dbReference>
<dbReference type="SUPFAM" id="SSF52777">
    <property type="entry name" value="CoA-dependent acyltransferases"/>
    <property type="match status" value="2"/>
</dbReference>